<gene>
    <name evidence="2" type="ORF">FGF67_10900</name>
</gene>
<dbReference type="Gene3D" id="3.20.20.190">
    <property type="entry name" value="Phosphatidylinositol (PI) phosphodiesterase"/>
    <property type="match status" value="1"/>
</dbReference>
<dbReference type="PROSITE" id="PS51704">
    <property type="entry name" value="GP_PDE"/>
    <property type="match status" value="1"/>
</dbReference>
<dbReference type="GO" id="GO:0008081">
    <property type="term" value="F:phosphoric diester hydrolase activity"/>
    <property type="evidence" value="ECO:0007669"/>
    <property type="project" value="InterPro"/>
</dbReference>
<feature type="domain" description="GP-PDE" evidence="1">
    <location>
        <begin position="5"/>
        <end position="229"/>
    </location>
</feature>
<dbReference type="Proteomes" id="UP000308713">
    <property type="component" value="Unassembled WGS sequence"/>
</dbReference>
<sequence>MTQKYLKIGHRGAKGHLAENTIESITKALEYHVDGIEIDVHRCATGELVVFHDFTLDRMTNGTGEMAAHSFEALRKLKIDTYYQIPTLEEVLNLLCNSCLLNIELKGKNTAEGTVQIIKDAVKGKKWSYNNIIVSSFQHHELEHVFKHDKNILLGVLTKANMDEALEFAKTVNAVAIHPNVALVTRSNVKRVQELGYSVNVWTANEKATIERMKKYGVDGIISDYPDRL</sequence>
<dbReference type="InterPro" id="IPR030395">
    <property type="entry name" value="GP_PDE_dom"/>
</dbReference>
<dbReference type="RefSeq" id="WP_139697658.1">
    <property type="nucleotide sequence ID" value="NZ_CP074074.1"/>
</dbReference>
<evidence type="ECO:0000313" key="3">
    <source>
        <dbReference type="Proteomes" id="UP000308713"/>
    </source>
</evidence>
<dbReference type="GO" id="GO:0006629">
    <property type="term" value="P:lipid metabolic process"/>
    <property type="evidence" value="ECO:0007669"/>
    <property type="project" value="InterPro"/>
</dbReference>
<reference evidence="2 3" key="1">
    <citation type="submission" date="2019-05" db="EMBL/GenBank/DDBJ databases">
        <title>Tamlana fucoidanivorans sp. nov., isolated from the surface of algae collected from Fujian province in China.</title>
        <authorList>
            <person name="Li J."/>
        </authorList>
    </citation>
    <scope>NUCLEOTIDE SEQUENCE [LARGE SCALE GENOMIC DNA]</scope>
    <source>
        <strain evidence="2 3">CW2-9</strain>
    </source>
</reference>
<accession>A0A5C4SKE2</accession>
<dbReference type="SUPFAM" id="SSF51695">
    <property type="entry name" value="PLC-like phosphodiesterases"/>
    <property type="match status" value="1"/>
</dbReference>
<dbReference type="InterPro" id="IPR017946">
    <property type="entry name" value="PLC-like_Pdiesterase_TIM-brl"/>
</dbReference>
<dbReference type="PANTHER" id="PTHR46211:SF14">
    <property type="entry name" value="GLYCEROPHOSPHODIESTER PHOSPHODIESTERASE"/>
    <property type="match status" value="1"/>
</dbReference>
<evidence type="ECO:0000259" key="1">
    <source>
        <dbReference type="PROSITE" id="PS51704"/>
    </source>
</evidence>
<dbReference type="OrthoDB" id="384721at2"/>
<protein>
    <submittedName>
        <fullName evidence="2">Glycerophosphodiester phosphodiesterase</fullName>
    </submittedName>
</protein>
<name>A0A5C4SKE2_9FLAO</name>
<dbReference type="PANTHER" id="PTHR46211">
    <property type="entry name" value="GLYCEROPHOSPHORYL DIESTER PHOSPHODIESTERASE"/>
    <property type="match status" value="1"/>
</dbReference>
<comment type="caution">
    <text evidence="2">The sequence shown here is derived from an EMBL/GenBank/DDBJ whole genome shotgun (WGS) entry which is preliminary data.</text>
</comment>
<evidence type="ECO:0000313" key="2">
    <source>
        <dbReference type="EMBL" id="TNJ43863.1"/>
    </source>
</evidence>
<organism evidence="2 3">
    <name type="scientific">Allotamlana fucoidanivorans</name>
    <dbReference type="NCBI Taxonomy" id="2583814"/>
    <lineage>
        <taxon>Bacteria</taxon>
        <taxon>Pseudomonadati</taxon>
        <taxon>Bacteroidota</taxon>
        <taxon>Flavobacteriia</taxon>
        <taxon>Flavobacteriales</taxon>
        <taxon>Flavobacteriaceae</taxon>
        <taxon>Allotamlana</taxon>
    </lineage>
</organism>
<proteinExistence type="predicted"/>
<dbReference type="EMBL" id="VDCS01000009">
    <property type="protein sequence ID" value="TNJ43863.1"/>
    <property type="molecule type" value="Genomic_DNA"/>
</dbReference>
<keyword evidence="3" id="KW-1185">Reference proteome</keyword>
<dbReference type="Pfam" id="PF03009">
    <property type="entry name" value="GDPD"/>
    <property type="match status" value="1"/>
</dbReference>
<dbReference type="AlphaFoldDB" id="A0A5C4SKE2"/>